<protein>
    <submittedName>
        <fullName evidence="1">Type II toxin-antitoxin system YafO family toxin</fullName>
    </submittedName>
</protein>
<evidence type="ECO:0000313" key="1">
    <source>
        <dbReference type="EMBL" id="MDM8561942.1"/>
    </source>
</evidence>
<dbReference type="InterPro" id="IPR020353">
    <property type="entry name" value="Toxin_YafO"/>
</dbReference>
<dbReference type="Proteomes" id="UP001171945">
    <property type="component" value="Unassembled WGS sequence"/>
</dbReference>
<dbReference type="EMBL" id="JAUCGM010000025">
    <property type="protein sequence ID" value="MDM8561942.1"/>
    <property type="molecule type" value="Genomic_DNA"/>
</dbReference>
<organism evidence="1 2">
    <name type="scientific">Candidatus Marithioploca araucensis</name>
    <dbReference type="NCBI Taxonomy" id="70273"/>
    <lineage>
        <taxon>Bacteria</taxon>
        <taxon>Pseudomonadati</taxon>
        <taxon>Pseudomonadota</taxon>
        <taxon>Gammaproteobacteria</taxon>
        <taxon>Thiotrichales</taxon>
        <taxon>Thiotrichaceae</taxon>
        <taxon>Candidatus Marithioploca</taxon>
    </lineage>
</organism>
<gene>
    <name evidence="1" type="ORF">QUF54_01145</name>
</gene>
<dbReference type="Pfam" id="PF13957">
    <property type="entry name" value="YafO_toxin"/>
    <property type="match status" value="1"/>
</dbReference>
<accession>A0ABT7VQL9</accession>
<reference evidence="1" key="1">
    <citation type="submission" date="2023-06" db="EMBL/GenBank/DDBJ databases">
        <title>Uncultivated large filamentous bacteria from sulfidic sediments reveal new species and different genomic features in energy metabolism and defense.</title>
        <authorList>
            <person name="Fonseca A."/>
        </authorList>
    </citation>
    <scope>NUCLEOTIDE SEQUENCE</scope>
    <source>
        <strain evidence="1">HSG4</strain>
    </source>
</reference>
<sequence>MSSVKVSKEIQKFSEYEKLVQGFHQHIKGNTPVFLGRDVAYNHYNTSPMVKRYLRHIHICVPLNEAPSRWATIVDIFRRTNQKDNPDKDFALVYCYNDLTDTYYLLTIIGHDAHNYERWMGFLRDTAIQAERLLTGSKNQL</sequence>
<keyword evidence="2" id="KW-1185">Reference proteome</keyword>
<name>A0ABT7VQL9_9GAMM</name>
<comment type="caution">
    <text evidence="1">The sequence shown here is derived from an EMBL/GenBank/DDBJ whole genome shotgun (WGS) entry which is preliminary data.</text>
</comment>
<proteinExistence type="predicted"/>
<evidence type="ECO:0000313" key="2">
    <source>
        <dbReference type="Proteomes" id="UP001171945"/>
    </source>
</evidence>